<dbReference type="Pfam" id="PF04773">
    <property type="entry name" value="FecR"/>
    <property type="match status" value="1"/>
</dbReference>
<dbReference type="PANTHER" id="PTHR30273:SF2">
    <property type="entry name" value="PROTEIN FECR"/>
    <property type="match status" value="1"/>
</dbReference>
<feature type="transmembrane region" description="Helical" evidence="1">
    <location>
        <begin position="67"/>
        <end position="88"/>
    </location>
</feature>
<dbReference type="OrthoDB" id="1524389at2"/>
<dbReference type="PANTHER" id="PTHR30273">
    <property type="entry name" value="PERIPLASMIC SIGNAL SENSOR AND SIGMA FACTOR ACTIVATOR FECR-RELATED"/>
    <property type="match status" value="1"/>
</dbReference>
<evidence type="ECO:0000259" key="3">
    <source>
        <dbReference type="Pfam" id="PF16344"/>
    </source>
</evidence>
<name>A0A1H2BH21_MUCMA</name>
<feature type="domain" description="Protein FecR C-terminal" evidence="3">
    <location>
        <begin position="245"/>
        <end position="312"/>
    </location>
</feature>
<dbReference type="InterPro" id="IPR032508">
    <property type="entry name" value="FecR_C"/>
</dbReference>
<sequence length="321" mass="35994">MYSKIKQLFQRYQSGKASPAEHKIVEDWFEEFNDRQQEPIDEEQKTMLFGPMDRKIQAMLYPRKSYVWLKAAAAVLLALSATLVIHHINSASSPLIAYQVIKVPNGIKEEITLPDSSVIYLNSGSSVSIPSDFGNKKREISFTGEAFFIIKHNPNKPFTLHAGKLLIADIGTSFDVKAYPEDRQISVAVETGSVAVEKKTAAGKSTVLTGSMTQNQQLIYNKANDTHTLGKIPSANIASWHNNQLRFDNASFAEIASQLERWYNVSVKLSDPEVQGRRYTISFDDEPVDHVLDVLARLSGATYQINHQNIVIHLKNAKNMK</sequence>
<dbReference type="InterPro" id="IPR012373">
    <property type="entry name" value="Ferrdict_sens_TM"/>
</dbReference>
<evidence type="ECO:0000259" key="2">
    <source>
        <dbReference type="Pfam" id="PF04773"/>
    </source>
</evidence>
<gene>
    <name evidence="4" type="ORF">SAMN05216490_4116</name>
</gene>
<dbReference type="RefSeq" id="WP_091377447.1">
    <property type="nucleotide sequence ID" value="NZ_LT629740.1"/>
</dbReference>
<keyword evidence="5" id="KW-1185">Reference proteome</keyword>
<reference evidence="4 5" key="1">
    <citation type="submission" date="2016-10" db="EMBL/GenBank/DDBJ databases">
        <authorList>
            <person name="de Groot N.N."/>
        </authorList>
    </citation>
    <scope>NUCLEOTIDE SEQUENCE [LARGE SCALE GENOMIC DNA]</scope>
    <source>
        <strain evidence="4 5">MP1X4</strain>
    </source>
</reference>
<accession>A0A1H2BH21</accession>
<evidence type="ECO:0000313" key="4">
    <source>
        <dbReference type="EMBL" id="SDT57444.1"/>
    </source>
</evidence>
<protein>
    <submittedName>
        <fullName evidence="4">FecR family protein</fullName>
    </submittedName>
</protein>
<feature type="domain" description="FecR protein" evidence="2">
    <location>
        <begin position="101"/>
        <end position="194"/>
    </location>
</feature>
<keyword evidence="1" id="KW-1133">Transmembrane helix</keyword>
<dbReference type="PIRSF" id="PIRSF018266">
    <property type="entry name" value="FecR"/>
    <property type="match status" value="1"/>
</dbReference>
<evidence type="ECO:0000313" key="5">
    <source>
        <dbReference type="Proteomes" id="UP000199679"/>
    </source>
</evidence>
<evidence type="ECO:0000256" key="1">
    <source>
        <dbReference type="SAM" id="Phobius"/>
    </source>
</evidence>
<dbReference type="Gene3D" id="2.60.120.1440">
    <property type="match status" value="1"/>
</dbReference>
<dbReference type="Pfam" id="PF16344">
    <property type="entry name" value="FecR_C"/>
    <property type="match status" value="1"/>
</dbReference>
<dbReference type="EMBL" id="LT629740">
    <property type="protein sequence ID" value="SDT57444.1"/>
    <property type="molecule type" value="Genomic_DNA"/>
</dbReference>
<keyword evidence="1" id="KW-0812">Transmembrane</keyword>
<proteinExistence type="predicted"/>
<dbReference type="Proteomes" id="UP000199679">
    <property type="component" value="Chromosome I"/>
</dbReference>
<dbReference type="Gene3D" id="3.55.50.30">
    <property type="match status" value="1"/>
</dbReference>
<dbReference type="GO" id="GO:0016989">
    <property type="term" value="F:sigma factor antagonist activity"/>
    <property type="evidence" value="ECO:0007669"/>
    <property type="project" value="TreeGrafter"/>
</dbReference>
<dbReference type="STRING" id="652787.SAMN05216490_4116"/>
<dbReference type="InterPro" id="IPR006860">
    <property type="entry name" value="FecR"/>
</dbReference>
<dbReference type="AlphaFoldDB" id="A0A1H2BH21"/>
<keyword evidence="1" id="KW-0472">Membrane</keyword>
<organism evidence="4 5">
    <name type="scientific">Mucilaginibacter mallensis</name>
    <dbReference type="NCBI Taxonomy" id="652787"/>
    <lineage>
        <taxon>Bacteria</taxon>
        <taxon>Pseudomonadati</taxon>
        <taxon>Bacteroidota</taxon>
        <taxon>Sphingobacteriia</taxon>
        <taxon>Sphingobacteriales</taxon>
        <taxon>Sphingobacteriaceae</taxon>
        <taxon>Mucilaginibacter</taxon>
    </lineage>
</organism>